<dbReference type="Proteomes" id="UP000009881">
    <property type="component" value="Unassembled WGS sequence"/>
</dbReference>
<evidence type="ECO:0000313" key="3">
    <source>
        <dbReference type="Proteomes" id="UP000009881"/>
    </source>
</evidence>
<dbReference type="GO" id="GO:0047444">
    <property type="term" value="F:N-acylneuraminate-9-phosphate synthase activity"/>
    <property type="evidence" value="ECO:0007669"/>
    <property type="project" value="TreeGrafter"/>
</dbReference>
<accession>K9GN11</accession>
<reference evidence="2 3" key="1">
    <citation type="journal article" date="2013" name="Genome Announc.">
        <title>Draft Genome Sequence of an Alphaproteobacterium, Caenispirillum salinarum AK4(T), Isolated from a Solar Saltern.</title>
        <authorList>
            <person name="Khatri I."/>
            <person name="Singh A."/>
            <person name="Korpole S."/>
            <person name="Pinnaka A.K."/>
            <person name="Subramanian S."/>
        </authorList>
    </citation>
    <scope>NUCLEOTIDE SEQUENCE [LARGE SCALE GENOMIC DNA]</scope>
    <source>
        <strain evidence="2 3">AK4</strain>
    </source>
</reference>
<dbReference type="Pfam" id="PF08666">
    <property type="entry name" value="SAF"/>
    <property type="match status" value="1"/>
</dbReference>
<dbReference type="CDD" id="cd11615">
    <property type="entry name" value="SAF_NeuB_like"/>
    <property type="match status" value="1"/>
</dbReference>
<dbReference type="InterPro" id="IPR006190">
    <property type="entry name" value="SAF_AFP_Neu5Ac"/>
</dbReference>
<dbReference type="InterPro" id="IPR057736">
    <property type="entry name" value="SAF_PseI/NeuA/NeuB"/>
</dbReference>
<dbReference type="AlphaFoldDB" id="K9GN11"/>
<sequence>MSFEIAGRPVGPGHPAYIIAEACDNHMGDLDAAIEMARQSKLAGADAVKYQHHLPDEEMLPDTPMSDNFEEPLYEFLKKHALTLEQHRKIKAYCDDIGITYLCTPFSWAAAKELEPLNVPAFKIGSGEMTDVPSLVRIASLGKPMIISTGMATFDEIQRTYEALATRGTDLALMNCVSEYPPVYEDVNLRVINQMIERFPKAVIGHSDHTPDLFTCYAAVTLGACLIEKHVILDKRTPGPDQSVSIDFRDLATLVDGIRKVEASLGAEKKVHGREQQIRTWAFRSIVSTRAIKAGEVIGEDMVWSKRPGTGIPSHRMDEVVGRRAVRDIADNVLLSWDDLESA</sequence>
<dbReference type="SUPFAM" id="SSF51569">
    <property type="entry name" value="Aldolase"/>
    <property type="match status" value="1"/>
</dbReference>
<evidence type="ECO:0000313" key="2">
    <source>
        <dbReference type="EMBL" id="EKV26054.1"/>
    </source>
</evidence>
<dbReference type="PATRIC" id="fig|1238182.3.peg.4521"/>
<dbReference type="eggNOG" id="COG2089">
    <property type="taxonomic scope" value="Bacteria"/>
</dbReference>
<dbReference type="InterPro" id="IPR013785">
    <property type="entry name" value="Aldolase_TIM"/>
</dbReference>
<dbReference type="PANTHER" id="PTHR42966">
    <property type="entry name" value="N-ACETYLNEURAMINATE SYNTHASE"/>
    <property type="match status" value="1"/>
</dbReference>
<evidence type="ECO:0000259" key="1">
    <source>
        <dbReference type="PROSITE" id="PS50844"/>
    </source>
</evidence>
<keyword evidence="3" id="KW-1185">Reference proteome</keyword>
<dbReference type="SUPFAM" id="SSF51269">
    <property type="entry name" value="AFP III-like domain"/>
    <property type="match status" value="1"/>
</dbReference>
<dbReference type="PANTHER" id="PTHR42966:SF1">
    <property type="entry name" value="SIALIC ACID SYNTHASE"/>
    <property type="match status" value="1"/>
</dbReference>
<comment type="caution">
    <text evidence="2">The sequence shown here is derived from an EMBL/GenBank/DDBJ whole genome shotgun (WGS) entry which is preliminary data.</text>
</comment>
<dbReference type="InterPro" id="IPR051690">
    <property type="entry name" value="PseI-like"/>
</dbReference>
<dbReference type="InterPro" id="IPR013132">
    <property type="entry name" value="PseI/NeuA/B-like_N"/>
</dbReference>
<dbReference type="PROSITE" id="PS50844">
    <property type="entry name" value="AFP_LIKE"/>
    <property type="match status" value="1"/>
</dbReference>
<organism evidence="2 3">
    <name type="scientific">Caenispirillum salinarum AK4</name>
    <dbReference type="NCBI Taxonomy" id="1238182"/>
    <lineage>
        <taxon>Bacteria</taxon>
        <taxon>Pseudomonadati</taxon>
        <taxon>Pseudomonadota</taxon>
        <taxon>Alphaproteobacteria</taxon>
        <taxon>Rhodospirillales</taxon>
        <taxon>Novispirillaceae</taxon>
        <taxon>Caenispirillum</taxon>
    </lineage>
</organism>
<feature type="domain" description="AFP-like" evidence="1">
    <location>
        <begin position="285"/>
        <end position="343"/>
    </location>
</feature>
<dbReference type="Pfam" id="PF03102">
    <property type="entry name" value="NeuB"/>
    <property type="match status" value="1"/>
</dbReference>
<dbReference type="InterPro" id="IPR036732">
    <property type="entry name" value="AFP_Neu5c_C_sf"/>
</dbReference>
<proteinExistence type="predicted"/>
<dbReference type="RefSeq" id="WP_009542961.1">
    <property type="nucleotide sequence ID" value="NZ_ANHY01000040.1"/>
</dbReference>
<dbReference type="InterPro" id="IPR013974">
    <property type="entry name" value="SAF"/>
</dbReference>
<dbReference type="EMBL" id="ANHY01000040">
    <property type="protein sequence ID" value="EKV26054.1"/>
    <property type="molecule type" value="Genomic_DNA"/>
</dbReference>
<protein>
    <submittedName>
        <fullName evidence="2">N-acetylneuraminate synthase</fullName>
    </submittedName>
</protein>
<dbReference type="Gene3D" id="3.20.20.70">
    <property type="entry name" value="Aldolase class I"/>
    <property type="match status" value="1"/>
</dbReference>
<dbReference type="STRING" id="1238182.C882_3341"/>
<name>K9GN11_9PROT</name>
<dbReference type="SMART" id="SM00858">
    <property type="entry name" value="SAF"/>
    <property type="match status" value="1"/>
</dbReference>
<dbReference type="Gene3D" id="3.90.1210.10">
    <property type="entry name" value="Antifreeze-like/N-acetylneuraminic acid synthase C-terminal domain"/>
    <property type="match status" value="1"/>
</dbReference>
<dbReference type="GO" id="GO:0016051">
    <property type="term" value="P:carbohydrate biosynthetic process"/>
    <property type="evidence" value="ECO:0007669"/>
    <property type="project" value="InterPro"/>
</dbReference>
<gene>
    <name evidence="2" type="ORF">C882_3341</name>
</gene>
<dbReference type="OrthoDB" id="9781701at2"/>